<dbReference type="AlphaFoldDB" id="A0A1Q9C2K0"/>
<proteinExistence type="predicted"/>
<sequence length="129" mass="14800">MMFVTRPPSGPEREQQCDEHQQKQLRRRQALKLAKAVDDDILVMHSQQVVAKTRIMSFRHWEAEEPVQEASGGDGGMEEASLFLLKAQIHICNGEDDKAQEEQAREIIDGDYLRQREQEGVDKVVGIRE</sequence>
<evidence type="ECO:0000313" key="2">
    <source>
        <dbReference type="EMBL" id="OLP77130.1"/>
    </source>
</evidence>
<organism evidence="2 3">
    <name type="scientific">Symbiodinium microadriaticum</name>
    <name type="common">Dinoflagellate</name>
    <name type="synonym">Zooxanthella microadriatica</name>
    <dbReference type="NCBI Taxonomy" id="2951"/>
    <lineage>
        <taxon>Eukaryota</taxon>
        <taxon>Sar</taxon>
        <taxon>Alveolata</taxon>
        <taxon>Dinophyceae</taxon>
        <taxon>Suessiales</taxon>
        <taxon>Symbiodiniaceae</taxon>
        <taxon>Symbiodinium</taxon>
    </lineage>
</organism>
<reference evidence="2 3" key="1">
    <citation type="submission" date="2016-02" db="EMBL/GenBank/DDBJ databases">
        <title>Genome analysis of coral dinoflagellate symbionts highlights evolutionary adaptations to a symbiotic lifestyle.</title>
        <authorList>
            <person name="Aranda M."/>
            <person name="Li Y."/>
            <person name="Liew Y.J."/>
            <person name="Baumgarten S."/>
            <person name="Simakov O."/>
            <person name="Wilson M."/>
            <person name="Piel J."/>
            <person name="Ashoor H."/>
            <person name="Bougouffa S."/>
            <person name="Bajic V.B."/>
            <person name="Ryu T."/>
            <person name="Ravasi T."/>
            <person name="Bayer T."/>
            <person name="Micklem G."/>
            <person name="Kim H."/>
            <person name="Bhak J."/>
            <person name="Lajeunesse T.C."/>
            <person name="Voolstra C.R."/>
        </authorList>
    </citation>
    <scope>NUCLEOTIDE SEQUENCE [LARGE SCALE GENOMIC DNA]</scope>
    <source>
        <strain evidence="2 3">CCMP2467</strain>
    </source>
</reference>
<protein>
    <submittedName>
        <fullName evidence="2">Uncharacterized protein</fullName>
    </submittedName>
</protein>
<evidence type="ECO:0000256" key="1">
    <source>
        <dbReference type="SAM" id="MobiDB-lite"/>
    </source>
</evidence>
<gene>
    <name evidence="2" type="ORF">AK812_SmicGene42846</name>
</gene>
<dbReference type="Proteomes" id="UP000186817">
    <property type="component" value="Unassembled WGS sequence"/>
</dbReference>
<evidence type="ECO:0000313" key="3">
    <source>
        <dbReference type="Proteomes" id="UP000186817"/>
    </source>
</evidence>
<name>A0A1Q9C2K0_SYMMI</name>
<feature type="compositionally biased region" description="Basic and acidic residues" evidence="1">
    <location>
        <begin position="11"/>
        <end position="22"/>
    </location>
</feature>
<comment type="caution">
    <text evidence="2">The sequence shown here is derived from an EMBL/GenBank/DDBJ whole genome shotgun (WGS) entry which is preliminary data.</text>
</comment>
<keyword evidence="3" id="KW-1185">Reference proteome</keyword>
<accession>A0A1Q9C2K0</accession>
<dbReference type="EMBL" id="LSRX01001840">
    <property type="protein sequence ID" value="OLP77130.1"/>
    <property type="molecule type" value="Genomic_DNA"/>
</dbReference>
<feature type="region of interest" description="Disordered" evidence="1">
    <location>
        <begin position="1"/>
        <end position="24"/>
    </location>
</feature>
<dbReference type="OrthoDB" id="10601597at2759"/>